<feature type="compositionally biased region" description="Low complexity" evidence="1">
    <location>
        <begin position="333"/>
        <end position="351"/>
    </location>
</feature>
<feature type="compositionally biased region" description="Pro residues" evidence="1">
    <location>
        <begin position="251"/>
        <end position="263"/>
    </location>
</feature>
<feature type="transmembrane region" description="Helical" evidence="2">
    <location>
        <begin position="384"/>
        <end position="407"/>
    </location>
</feature>
<feature type="compositionally biased region" description="Polar residues" evidence="1">
    <location>
        <begin position="138"/>
        <end position="147"/>
    </location>
</feature>
<sequence>MTSEQGNPPAKGEAPDDQSATDQGAVDQGAGTPETVAAEAGSTPSPAAEPESPAEAAERPAEEAPAPAAEEPTVDDGATQAMPTSALADADVPPAPAAEPAPEPEAPQAAPEPVAPQAAAEPEPPQAAPEPPAVDEGATQSLPNSINVDIPAAPAADAAPAQVPPASFEEPETQTPPPAPQAGGPQFDDDGTQILRLGPSQQQSPPAPAPDPVEESTQVLPPQGISGFNAPAPYGDQPQAGQPQAGQQQPVSPPMWPSPPPNPLANQGQPGQAAPQQPYQQPQQQPPQQPYQQQPQSAYQPPAAQQPPAQSDDTQKLIIGAHNPYSEPPAPPSAYGSPAQPAQSQPQMGPQYTQPGMQTGSVPPPGQYPTAPVANEGGGRKKGLVPILAVVGALVLIGAAVGVYFLLFAAPKFEEGGCVRHTSGDQAEAIECSEAVEGEDYEIVQKVGDGQECADAGRETLTVGEDVYCLSLLGGAEEGEGGGEASESPSEE</sequence>
<keyword evidence="4" id="KW-1185">Reference proteome</keyword>
<dbReference type="Proteomes" id="UP000477750">
    <property type="component" value="Unassembled WGS sequence"/>
</dbReference>
<accession>A0A6L5G7Z1</accession>
<proteinExistence type="predicted"/>
<evidence type="ECO:0000313" key="3">
    <source>
        <dbReference type="EMBL" id="MQM25782.1"/>
    </source>
</evidence>
<reference evidence="3 4" key="1">
    <citation type="submission" date="2019-10" db="EMBL/GenBank/DDBJ databases">
        <title>Glycomyces albidus sp. nov., a novel actinomycete isolated from rhizosphere soil of wheat (Triticum aestivum L.).</title>
        <authorList>
            <person name="Qian L."/>
        </authorList>
    </citation>
    <scope>NUCLEOTIDE SEQUENCE [LARGE SCALE GENOMIC DNA]</scope>
    <source>
        <strain evidence="3 4">NEAU-7082</strain>
    </source>
</reference>
<dbReference type="RefSeq" id="WP_153024921.1">
    <property type="nucleotide sequence ID" value="NZ_WIAO01000008.1"/>
</dbReference>
<organism evidence="3 4">
    <name type="scientific">Glycomyces albidus</name>
    <dbReference type="NCBI Taxonomy" id="2656774"/>
    <lineage>
        <taxon>Bacteria</taxon>
        <taxon>Bacillati</taxon>
        <taxon>Actinomycetota</taxon>
        <taxon>Actinomycetes</taxon>
        <taxon>Glycomycetales</taxon>
        <taxon>Glycomycetaceae</taxon>
        <taxon>Glycomyces</taxon>
    </lineage>
</organism>
<feature type="compositionally biased region" description="Low complexity" evidence="1">
    <location>
        <begin position="37"/>
        <end position="55"/>
    </location>
</feature>
<feature type="compositionally biased region" description="Polar residues" evidence="1">
    <location>
        <begin position="352"/>
        <end position="361"/>
    </location>
</feature>
<keyword evidence="2" id="KW-0812">Transmembrane</keyword>
<feature type="compositionally biased region" description="Low complexity" evidence="1">
    <location>
        <begin position="267"/>
        <end position="283"/>
    </location>
</feature>
<dbReference type="EMBL" id="WIAO01000008">
    <property type="protein sequence ID" value="MQM25782.1"/>
    <property type="molecule type" value="Genomic_DNA"/>
</dbReference>
<dbReference type="AlphaFoldDB" id="A0A6L5G7Z1"/>
<keyword evidence="2" id="KW-1133">Transmembrane helix</keyword>
<gene>
    <name evidence="3" type="ORF">GFD30_09395</name>
</gene>
<name>A0A6L5G7Z1_9ACTN</name>
<evidence type="ECO:0000256" key="2">
    <source>
        <dbReference type="SAM" id="Phobius"/>
    </source>
</evidence>
<feature type="compositionally biased region" description="Low complexity" evidence="1">
    <location>
        <begin position="106"/>
        <end position="121"/>
    </location>
</feature>
<dbReference type="PRINTS" id="PR01217">
    <property type="entry name" value="PRICHEXTENSN"/>
</dbReference>
<feature type="compositionally biased region" description="Pro residues" evidence="1">
    <location>
        <begin position="122"/>
        <end position="132"/>
    </location>
</feature>
<comment type="caution">
    <text evidence="3">The sequence shown here is derived from an EMBL/GenBank/DDBJ whole genome shotgun (WGS) entry which is preliminary data.</text>
</comment>
<keyword evidence="2" id="KW-0472">Membrane</keyword>
<evidence type="ECO:0000256" key="1">
    <source>
        <dbReference type="SAM" id="MobiDB-lite"/>
    </source>
</evidence>
<feature type="compositionally biased region" description="Pro residues" evidence="1">
    <location>
        <begin position="93"/>
        <end position="105"/>
    </location>
</feature>
<feature type="compositionally biased region" description="Low complexity" evidence="1">
    <location>
        <begin position="290"/>
        <end position="311"/>
    </location>
</feature>
<evidence type="ECO:0000313" key="4">
    <source>
        <dbReference type="Proteomes" id="UP000477750"/>
    </source>
</evidence>
<feature type="compositionally biased region" description="Low complexity" evidence="1">
    <location>
        <begin position="230"/>
        <end position="250"/>
    </location>
</feature>
<protein>
    <submittedName>
        <fullName evidence="3">Uncharacterized protein</fullName>
    </submittedName>
</protein>
<feature type="region of interest" description="Disordered" evidence="1">
    <location>
        <begin position="1"/>
        <end position="375"/>
    </location>
</feature>
<feature type="compositionally biased region" description="Low complexity" evidence="1">
    <location>
        <begin position="151"/>
        <end position="166"/>
    </location>
</feature>